<keyword evidence="2" id="KW-1185">Reference proteome</keyword>
<protein>
    <submittedName>
        <fullName evidence="1">Uncharacterized protein</fullName>
    </submittedName>
</protein>
<accession>A0A163MB12</accession>
<sequence>MRSTRWPCLDVPLPANHAEKSNNTYPDALLLFQYSEHTIAVSRIRLVDQIQRVWFPWNRLVQDQSSACDDINIAAKDSAALP</sequence>
<name>A0A163MB12_ABSGL</name>
<reference evidence="1" key="1">
    <citation type="submission" date="2016-04" db="EMBL/GenBank/DDBJ databases">
        <authorList>
            <person name="Evans L.H."/>
            <person name="Alamgir A."/>
            <person name="Owens N."/>
            <person name="Weber N.D."/>
            <person name="Virtaneva K."/>
            <person name="Barbian K."/>
            <person name="Babar A."/>
            <person name="Rosenke K."/>
        </authorList>
    </citation>
    <scope>NUCLEOTIDE SEQUENCE [LARGE SCALE GENOMIC DNA]</scope>
    <source>
        <strain evidence="1">CBS 101.48</strain>
    </source>
</reference>
<dbReference type="EMBL" id="LT554032">
    <property type="protein sequence ID" value="SAM03059.1"/>
    <property type="molecule type" value="Genomic_DNA"/>
</dbReference>
<evidence type="ECO:0000313" key="2">
    <source>
        <dbReference type="Proteomes" id="UP000078561"/>
    </source>
</evidence>
<dbReference type="InParanoid" id="A0A163MB12"/>
<evidence type="ECO:0000313" key="1">
    <source>
        <dbReference type="EMBL" id="SAM03059.1"/>
    </source>
</evidence>
<gene>
    <name evidence="1" type="primary">ABSGL_08876.1 scaffold 10451</name>
</gene>
<dbReference type="Proteomes" id="UP000078561">
    <property type="component" value="Unassembled WGS sequence"/>
</dbReference>
<proteinExistence type="predicted"/>
<dbReference type="AlphaFoldDB" id="A0A163MB12"/>
<organism evidence="1">
    <name type="scientific">Absidia glauca</name>
    <name type="common">Pin mould</name>
    <dbReference type="NCBI Taxonomy" id="4829"/>
    <lineage>
        <taxon>Eukaryota</taxon>
        <taxon>Fungi</taxon>
        <taxon>Fungi incertae sedis</taxon>
        <taxon>Mucoromycota</taxon>
        <taxon>Mucoromycotina</taxon>
        <taxon>Mucoromycetes</taxon>
        <taxon>Mucorales</taxon>
        <taxon>Cunninghamellaceae</taxon>
        <taxon>Absidia</taxon>
    </lineage>
</organism>